<proteinExistence type="predicted"/>
<feature type="domain" description="Polysaccharide pyruvyl transferase" evidence="1">
    <location>
        <begin position="254"/>
        <end position="293"/>
    </location>
</feature>
<keyword evidence="2" id="KW-0808">Transferase</keyword>
<accession>A0A940MES7</accession>
<evidence type="ECO:0000313" key="2">
    <source>
        <dbReference type="EMBL" id="MBP0459553.1"/>
    </source>
</evidence>
<evidence type="ECO:0000313" key="3">
    <source>
        <dbReference type="Proteomes" id="UP000670475"/>
    </source>
</evidence>
<dbReference type="InterPro" id="IPR007345">
    <property type="entry name" value="Polysacch_pyruvyl_Trfase"/>
</dbReference>
<evidence type="ECO:0000259" key="1">
    <source>
        <dbReference type="Pfam" id="PF04230"/>
    </source>
</evidence>
<dbReference type="AlphaFoldDB" id="A0A940MES7"/>
<gene>
    <name evidence="2" type="ORF">JFN87_18890</name>
</gene>
<dbReference type="EMBL" id="JAGIQL010000076">
    <property type="protein sequence ID" value="MBP0459553.1"/>
    <property type="molecule type" value="Genomic_DNA"/>
</dbReference>
<sequence>MPGVVLIGRTCGNRDLPGRLSVATTCPWHGAEDRGTRAARTHTRKPRTITVTDLTSQLLAELRSPSEPARRTLVTGWFSFLDGEVTAGDALACRRVEAALGAAGLAYDTAWSPVFAPGALSLADADPSAYDVLLFVCGPIHGEQVERLHSRFSGCRRIAAGVSVVDPADPAVTGFHTVVARDGGDPWPRPDLALTAPLGPLPPVAGVALTFGQGEYGAGRRHEAVGEALTRWLGRQDCARVDADTRLDSGDWRRPATAEQYLALVSRLDIVVTTRLHGLVLALRAGTPVLAVDPVEGGAKVTAQARALGWPALLGAGEVDDAHLDRWWRWCLSPDGREAARSAAREER</sequence>
<reference evidence="2" key="1">
    <citation type="submission" date="2021-03" db="EMBL/GenBank/DDBJ databases">
        <title>Whole genome sequence of Streptomyces bomunensis MMS17-BM035.</title>
        <authorList>
            <person name="Lee J.H."/>
        </authorList>
    </citation>
    <scope>NUCLEOTIDE SEQUENCE</scope>
    <source>
        <strain evidence="2">MMS17-BM035</strain>
    </source>
</reference>
<protein>
    <submittedName>
        <fullName evidence="2">Polysaccharide pyruvyl transferase family protein</fullName>
    </submittedName>
</protein>
<dbReference type="Proteomes" id="UP000670475">
    <property type="component" value="Unassembled WGS sequence"/>
</dbReference>
<keyword evidence="3" id="KW-1185">Reference proteome</keyword>
<dbReference type="Pfam" id="PF04230">
    <property type="entry name" value="PS_pyruv_trans"/>
    <property type="match status" value="1"/>
</dbReference>
<name>A0A940MES7_9ACTN</name>
<dbReference type="GO" id="GO:0016740">
    <property type="term" value="F:transferase activity"/>
    <property type="evidence" value="ECO:0007669"/>
    <property type="project" value="UniProtKB-KW"/>
</dbReference>
<comment type="caution">
    <text evidence="2">The sequence shown here is derived from an EMBL/GenBank/DDBJ whole genome shotgun (WGS) entry which is preliminary data.</text>
</comment>
<organism evidence="2 3">
    <name type="scientific">Streptomyces montanisoli</name>
    <dbReference type="NCBI Taxonomy" id="2798581"/>
    <lineage>
        <taxon>Bacteria</taxon>
        <taxon>Bacillati</taxon>
        <taxon>Actinomycetota</taxon>
        <taxon>Actinomycetes</taxon>
        <taxon>Kitasatosporales</taxon>
        <taxon>Streptomycetaceae</taxon>
        <taxon>Streptomyces</taxon>
    </lineage>
</organism>